<evidence type="ECO:0000313" key="1">
    <source>
        <dbReference type="EMBL" id="MDD0990548.1"/>
    </source>
</evidence>
<accession>A0ABT5NQV4</accession>
<dbReference type="EMBL" id="JAMDGY010000020">
    <property type="protein sequence ID" value="MDD0990548.1"/>
    <property type="molecule type" value="Genomic_DNA"/>
</dbReference>
<organism evidence="1 2">
    <name type="scientific">Pseudomonas fontis</name>
    <dbReference type="NCBI Taxonomy" id="2942633"/>
    <lineage>
        <taxon>Bacteria</taxon>
        <taxon>Pseudomonadati</taxon>
        <taxon>Pseudomonadota</taxon>
        <taxon>Gammaproteobacteria</taxon>
        <taxon>Pseudomonadales</taxon>
        <taxon>Pseudomonadaceae</taxon>
        <taxon>Pseudomonas</taxon>
    </lineage>
</organism>
<proteinExistence type="predicted"/>
<comment type="caution">
    <text evidence="1">The sequence shown here is derived from an EMBL/GenBank/DDBJ whole genome shotgun (WGS) entry which is preliminary data.</text>
</comment>
<name>A0ABT5NQV4_9PSED</name>
<dbReference type="RefSeq" id="WP_273908997.1">
    <property type="nucleotide sequence ID" value="NZ_JAMDGX010000003.1"/>
</dbReference>
<keyword evidence="2" id="KW-1185">Reference proteome</keyword>
<reference evidence="1 2" key="1">
    <citation type="submission" date="2022-05" db="EMBL/GenBank/DDBJ databases">
        <title>Novel Pseudomonas spp. Isolated from a Rainbow Trout Aquaculture Facility.</title>
        <authorList>
            <person name="Testerman T."/>
            <person name="Graf J."/>
        </authorList>
    </citation>
    <scope>NUCLEOTIDE SEQUENCE [LARGE SCALE GENOMIC DNA]</scope>
    <source>
        <strain evidence="1 2">ID681</strain>
    </source>
</reference>
<gene>
    <name evidence="1" type="ORF">M5G11_08340</name>
</gene>
<sequence length="57" mass="6410">MTIRITFALDLNENDRDALRTLLERAETAAKAAAPHDPREQARIIDVLAEIRAQLPD</sequence>
<evidence type="ECO:0000313" key="2">
    <source>
        <dbReference type="Proteomes" id="UP001148203"/>
    </source>
</evidence>
<protein>
    <submittedName>
        <fullName evidence="1">Uncharacterized protein</fullName>
    </submittedName>
</protein>
<dbReference type="Proteomes" id="UP001148203">
    <property type="component" value="Unassembled WGS sequence"/>
</dbReference>